<keyword evidence="3" id="KW-1185">Reference proteome</keyword>
<evidence type="ECO:0008006" key="4">
    <source>
        <dbReference type="Google" id="ProtNLM"/>
    </source>
</evidence>
<sequence length="401" mass="45729">MATRLQAASFAIPRILYWYYPQLPVAWNPITSKLNVNYSTRGWLTWLYLLFNAFLVALGDLYVVTTHFKGKNRPNFGPTHIFLFVCGGAFVVTVCVMVGILMRCARDAEKGYNELFSLSHEMKRKFQPDNPLGASKALHPDMTGVLMCAIAFSLSAPTPIIVLFVVFGNFDVITFISADILPKETLCLTSTTLVLYLLRLWIVGGSVIEVFRSLAFFFPVLGFALMNFLDCITMLDKIEDPVTFLRYYLRLSANYRIIRGVLQDVTLVLISVAFWGTVGAMWVVVEGYGMMLPLFYGCFVGGVIMAIVITGLFVRIIRLGLSRQEGMMERRRMEAKELFKKRKTKHTKYVTKRMEALRIIQIWVGNFIPLTLQFAINYVDNLVERAVDLILMFDMKHFITI</sequence>
<keyword evidence="1" id="KW-1133">Transmembrane helix</keyword>
<evidence type="ECO:0000256" key="1">
    <source>
        <dbReference type="SAM" id="Phobius"/>
    </source>
</evidence>
<evidence type="ECO:0000313" key="2">
    <source>
        <dbReference type="EMBL" id="CAL8117191.1"/>
    </source>
</evidence>
<dbReference type="Proteomes" id="UP001642540">
    <property type="component" value="Unassembled WGS sequence"/>
</dbReference>
<feature type="transmembrane region" description="Helical" evidence="1">
    <location>
        <begin position="80"/>
        <end position="102"/>
    </location>
</feature>
<comment type="caution">
    <text evidence="2">The sequence shown here is derived from an EMBL/GenBank/DDBJ whole genome shotgun (WGS) entry which is preliminary data.</text>
</comment>
<name>A0ABP1R658_9HEXA</name>
<protein>
    <recommendedName>
        <fullName evidence="4">Gustatory receptor</fullName>
    </recommendedName>
</protein>
<organism evidence="2 3">
    <name type="scientific">Orchesella dallaii</name>
    <dbReference type="NCBI Taxonomy" id="48710"/>
    <lineage>
        <taxon>Eukaryota</taxon>
        <taxon>Metazoa</taxon>
        <taxon>Ecdysozoa</taxon>
        <taxon>Arthropoda</taxon>
        <taxon>Hexapoda</taxon>
        <taxon>Collembola</taxon>
        <taxon>Entomobryomorpha</taxon>
        <taxon>Entomobryoidea</taxon>
        <taxon>Orchesellidae</taxon>
        <taxon>Orchesellinae</taxon>
        <taxon>Orchesella</taxon>
    </lineage>
</organism>
<feature type="transmembrane region" description="Helical" evidence="1">
    <location>
        <begin position="265"/>
        <end position="285"/>
    </location>
</feature>
<gene>
    <name evidence="2" type="ORF">ODALV1_LOCUS17578</name>
</gene>
<accession>A0ABP1R658</accession>
<reference evidence="2 3" key="1">
    <citation type="submission" date="2024-08" db="EMBL/GenBank/DDBJ databases">
        <authorList>
            <person name="Cucini C."/>
            <person name="Frati F."/>
        </authorList>
    </citation>
    <scope>NUCLEOTIDE SEQUENCE [LARGE SCALE GENOMIC DNA]</scope>
</reference>
<proteinExistence type="predicted"/>
<evidence type="ECO:0000313" key="3">
    <source>
        <dbReference type="Proteomes" id="UP001642540"/>
    </source>
</evidence>
<feature type="transmembrane region" description="Helical" evidence="1">
    <location>
        <begin position="291"/>
        <end position="314"/>
    </location>
</feature>
<keyword evidence="1" id="KW-0472">Membrane</keyword>
<feature type="transmembrane region" description="Helical" evidence="1">
    <location>
        <begin position="210"/>
        <end position="229"/>
    </location>
</feature>
<keyword evidence="1" id="KW-0812">Transmembrane</keyword>
<dbReference type="EMBL" id="CAXLJM020000053">
    <property type="protein sequence ID" value="CAL8117191.1"/>
    <property type="molecule type" value="Genomic_DNA"/>
</dbReference>
<feature type="transmembrane region" description="Helical" evidence="1">
    <location>
        <begin position="144"/>
        <end position="173"/>
    </location>
</feature>
<feature type="transmembrane region" description="Helical" evidence="1">
    <location>
        <begin position="46"/>
        <end position="68"/>
    </location>
</feature>